<feature type="transmembrane region" description="Helical" evidence="9">
    <location>
        <begin position="335"/>
        <end position="351"/>
    </location>
</feature>
<feature type="domain" description="Cation/H+ exchanger transmembrane" evidence="10">
    <location>
        <begin position="351"/>
        <end position="444"/>
    </location>
</feature>
<dbReference type="GO" id="GO:0015297">
    <property type="term" value="F:antiporter activity"/>
    <property type="evidence" value="ECO:0007669"/>
    <property type="project" value="UniProtKB-KW"/>
</dbReference>
<reference evidence="12" key="1">
    <citation type="submission" date="2016-10" db="EMBL/GenBank/DDBJ databases">
        <authorList>
            <person name="Varghese N."/>
            <person name="Submissions S."/>
        </authorList>
    </citation>
    <scope>NUCLEOTIDE SEQUENCE [LARGE SCALE GENOMIC DNA]</scope>
    <source>
        <strain evidence="12">CGMCC 1.6981</strain>
    </source>
</reference>
<feature type="transmembrane region" description="Helical" evidence="9">
    <location>
        <begin position="357"/>
        <end position="377"/>
    </location>
</feature>
<evidence type="ECO:0000256" key="8">
    <source>
        <dbReference type="ARBA" id="ARBA00023136"/>
    </source>
</evidence>
<dbReference type="InterPro" id="IPR006153">
    <property type="entry name" value="Cation/H_exchanger_TM"/>
</dbReference>
<feature type="domain" description="Cation/H+ exchanger transmembrane" evidence="10">
    <location>
        <begin position="18"/>
        <end position="268"/>
    </location>
</feature>
<feature type="transmembrane region" description="Helical" evidence="9">
    <location>
        <begin position="232"/>
        <end position="263"/>
    </location>
</feature>
<evidence type="ECO:0000256" key="5">
    <source>
        <dbReference type="ARBA" id="ARBA00022692"/>
    </source>
</evidence>
<feature type="transmembrane region" description="Helical" evidence="9">
    <location>
        <begin position="420"/>
        <end position="443"/>
    </location>
</feature>
<evidence type="ECO:0000256" key="3">
    <source>
        <dbReference type="ARBA" id="ARBA00022449"/>
    </source>
</evidence>
<dbReference type="InterPro" id="IPR038770">
    <property type="entry name" value="Na+/solute_symporter_sf"/>
</dbReference>
<comment type="subcellular location">
    <subcellularLocation>
        <location evidence="1">Cell membrane</location>
        <topology evidence="1">Multi-pass membrane protein</topology>
    </subcellularLocation>
</comment>
<dbReference type="PANTHER" id="PTHR32507:SF8">
    <property type="entry name" value="CNH1P"/>
    <property type="match status" value="1"/>
</dbReference>
<sequence>MPFVYWLLLIGALLIWVSLSKASLTRLLLSTSMLYLAVGYGLGPAGWAILSPDPLVYTVTLERVAEVAVLISLFSIGLKLSIPLKDKRWRLPICLALVSMTITVLLTAAIGIAVLGLSLGAAVLLGAILAPTDPVLASRVQVQGTDDRDRLRFSLTGEGGLNDGAAFPFAMLGLGLLGLHDLGIFGWRWLVVDVLWALIGGLVIGAITGTAIGRLVTFLRHRYRAEVGLDEFLALGLIALAYGFAVLSHTNGFLSVFAAALALQRMERRDAGVTPPPDGQAGFTTGLSTERTTELTTEHPAGLTAALAADLAAGPSHRWVHEGSGAGFIEQMERIAEMVVVLLVGAMLWYSHLHAKAIWLVLLLLLVARPLSVWFGILGARVSNDQRLLISWFGIRGIGSIYYLMYAINQGVPDSMAEELISLTLTVVTVSIVVHGISVTPLMKLYARRKARQHGF</sequence>
<evidence type="ECO:0000313" key="11">
    <source>
        <dbReference type="EMBL" id="SFU74543.1"/>
    </source>
</evidence>
<keyword evidence="3" id="KW-0050">Antiport</keyword>
<keyword evidence="8 9" id="KW-0472">Membrane</keyword>
<organism evidence="11 12">
    <name type="scientific">Halomonas korlensis</name>
    <dbReference type="NCBI Taxonomy" id="463301"/>
    <lineage>
        <taxon>Bacteria</taxon>
        <taxon>Pseudomonadati</taxon>
        <taxon>Pseudomonadota</taxon>
        <taxon>Gammaproteobacteria</taxon>
        <taxon>Oceanospirillales</taxon>
        <taxon>Halomonadaceae</taxon>
        <taxon>Halomonas</taxon>
    </lineage>
</organism>
<feature type="transmembrane region" description="Helical" evidence="9">
    <location>
        <begin position="165"/>
        <end position="187"/>
    </location>
</feature>
<name>A0A1I7INL5_9GAMM</name>
<feature type="transmembrane region" description="Helical" evidence="9">
    <location>
        <begin position="194"/>
        <end position="212"/>
    </location>
</feature>
<dbReference type="GO" id="GO:1902600">
    <property type="term" value="P:proton transmembrane transport"/>
    <property type="evidence" value="ECO:0007669"/>
    <property type="project" value="InterPro"/>
</dbReference>
<dbReference type="RefSeq" id="WP_089795935.1">
    <property type="nucleotide sequence ID" value="NZ_FPBP01000007.1"/>
</dbReference>
<evidence type="ECO:0000256" key="6">
    <source>
        <dbReference type="ARBA" id="ARBA00022989"/>
    </source>
</evidence>
<evidence type="ECO:0000256" key="7">
    <source>
        <dbReference type="ARBA" id="ARBA00023065"/>
    </source>
</evidence>
<feature type="transmembrane region" description="Helical" evidence="9">
    <location>
        <begin position="389"/>
        <end position="408"/>
    </location>
</feature>
<feature type="transmembrane region" description="Helical" evidence="9">
    <location>
        <begin position="64"/>
        <end position="82"/>
    </location>
</feature>
<dbReference type="GO" id="GO:0005886">
    <property type="term" value="C:plasma membrane"/>
    <property type="evidence" value="ECO:0007669"/>
    <property type="project" value="UniProtKB-SubCell"/>
</dbReference>
<dbReference type="STRING" id="463301.SAMN04487955_107169"/>
<evidence type="ECO:0000313" key="12">
    <source>
        <dbReference type="Proteomes" id="UP000198693"/>
    </source>
</evidence>
<protein>
    <submittedName>
        <fullName evidence="11">Sodium/proton antiporter, CPA1 family</fullName>
    </submittedName>
</protein>
<proteinExistence type="predicted"/>
<evidence type="ECO:0000256" key="1">
    <source>
        <dbReference type="ARBA" id="ARBA00004651"/>
    </source>
</evidence>
<keyword evidence="5 9" id="KW-0812">Transmembrane</keyword>
<keyword evidence="2" id="KW-0813">Transport</keyword>
<dbReference type="Proteomes" id="UP000198693">
    <property type="component" value="Unassembled WGS sequence"/>
</dbReference>
<accession>A0A1I7INL5</accession>
<dbReference type="Gene3D" id="1.20.1530.20">
    <property type="match status" value="1"/>
</dbReference>
<evidence type="ECO:0000256" key="4">
    <source>
        <dbReference type="ARBA" id="ARBA00022475"/>
    </source>
</evidence>
<dbReference type="Pfam" id="PF00999">
    <property type="entry name" value="Na_H_Exchanger"/>
    <property type="match status" value="2"/>
</dbReference>
<dbReference type="OrthoDB" id="9810860at2"/>
<evidence type="ECO:0000259" key="10">
    <source>
        <dbReference type="Pfam" id="PF00999"/>
    </source>
</evidence>
<feature type="transmembrane region" description="Helical" evidence="9">
    <location>
        <begin position="94"/>
        <end position="127"/>
    </location>
</feature>
<dbReference type="PANTHER" id="PTHR32507">
    <property type="entry name" value="NA(+)/H(+) ANTIPORTER 1"/>
    <property type="match status" value="1"/>
</dbReference>
<keyword evidence="7" id="KW-0406">Ion transport</keyword>
<keyword evidence="4" id="KW-1003">Cell membrane</keyword>
<gene>
    <name evidence="11" type="ORF">SAMN04487955_107169</name>
</gene>
<dbReference type="AlphaFoldDB" id="A0A1I7INL5"/>
<keyword evidence="6 9" id="KW-1133">Transmembrane helix</keyword>
<evidence type="ECO:0000256" key="9">
    <source>
        <dbReference type="SAM" id="Phobius"/>
    </source>
</evidence>
<dbReference type="EMBL" id="FPBP01000007">
    <property type="protein sequence ID" value="SFU74543.1"/>
    <property type="molecule type" value="Genomic_DNA"/>
</dbReference>
<keyword evidence="12" id="KW-1185">Reference proteome</keyword>
<evidence type="ECO:0000256" key="2">
    <source>
        <dbReference type="ARBA" id="ARBA00022448"/>
    </source>
</evidence>